<keyword evidence="1" id="KW-0732">Signal</keyword>
<dbReference type="InterPro" id="IPR036116">
    <property type="entry name" value="FN3_sf"/>
</dbReference>
<sequence length="1084" mass="116466">MKRLLLLVSCAWITALATQAAEIWSEDFSTWSDGDINGVNGWVTSTNGWTNSVVNGELMLEPEGDRIMYSTSGADLAFGESVRITVDYRIGMSSERKHSGLFGFGIQTNTMATAGTSEELINTYLFVFGQEGSIREDGQFNQFPDSQQWNGPGTYVLSGADLGLNPYGYYTNEAPYDSAAYIDPFSDDLQTVYTITKSHIQDEFNVSVLTSNKLSGVTSSGADYGIARSNAWNASELYLTLYSAGGTHVSNTNYIQKVTFEKLDVAMDAPTGVGALGMDGQVDLSWTIMPGATQYEVYRTTTPGSYSAPLATVGSEGYSDASVVNGTTYYYSVVAKYAGGDSVFSDEVSATPKTIYSDAPVYSTDFSGISGDLAADADWVAVSGSSNNAFNVISDSGTNWADTVSVSNFFDETVGNAVYVDRLMRNEADDAVEGSFDVVVSVTAAGTDDSDHNNQGVLSFGITSSSTEALDADKAMMAMFYLGVRFENNLYVTFGQEGNDIDSNRLAFLGWSEAGWNPKPLLAVSKSYLGNSEAPRDLVTDLLNVSWKIRKTREPGVYQAWASLSNTVSGVVNTSSTLIEFETDTMQEMYDATAGVFAMGRHPNAKKAEYNSELFAAVENVSIAHSSGNLPDVIAPTVTTVLPADRSVTIEWDPVLDAMGGYTLTVETPDSETYVVADGITETSFTDSPRWNDVTNSYTLTANFDSDLAPNTASTNFSAAPIGLETVFAMDGSYGAYKVDFVADNTVVTNAGNTVRYVDYLSSPLFVTDENGYTGPTLYALLQQDIHANTANFYAEANTAGGGKIGMSTSGWNAFGNGLFFMPVSDMGYGESTLDAVNNAPLSTYVYFGSWTWGAGNGSVRAAVRNGSTWYVSDTKYAANYVSGGEPKPVYVSDVAAETWYELDISDPSAHLAPGATTDGSGFTDVNAMGWYFDNAANAYVYEMEVKISGALASYDFWAQNSGLVSSNSAAGLDPDGDLIVNSAEYAFGGDPLDPENVGNLPVMDTSIHSAPGTGDDSFVYVYQKRRDPVSGITYNLESTENLMLGWDPATFTSTESVLDYEWMTVTNYIPLISNQLFIQLDAQ</sequence>
<gene>
    <name evidence="2" type="ORF">P9H32_02240</name>
</gene>
<proteinExistence type="predicted"/>
<protein>
    <recommendedName>
        <fullName evidence="4">Fibronectin type-III domain-containing protein</fullName>
    </recommendedName>
</protein>
<name>A0ABU5MU00_9BACT</name>
<reference evidence="2 3" key="1">
    <citation type="journal article" date="2024" name="Appl. Environ. Microbiol.">
        <title>Pontiella agarivorans sp. nov., a novel marine anaerobic bacterium capable of degrading macroalgal polysaccharides and fixing nitrogen.</title>
        <authorList>
            <person name="Liu N."/>
            <person name="Kivenson V."/>
            <person name="Peng X."/>
            <person name="Cui Z."/>
            <person name="Lankiewicz T.S."/>
            <person name="Gosselin K.M."/>
            <person name="English C.J."/>
            <person name="Blair E.M."/>
            <person name="O'Malley M.A."/>
            <person name="Valentine D.L."/>
        </authorList>
    </citation>
    <scope>NUCLEOTIDE SEQUENCE [LARGE SCALE GENOMIC DNA]</scope>
    <source>
        <strain evidence="2 3">NLcol2</strain>
    </source>
</reference>
<comment type="caution">
    <text evidence="2">The sequence shown here is derived from an EMBL/GenBank/DDBJ whole genome shotgun (WGS) entry which is preliminary data.</text>
</comment>
<accession>A0ABU5MU00</accession>
<dbReference type="SUPFAM" id="SSF49265">
    <property type="entry name" value="Fibronectin type III"/>
    <property type="match status" value="1"/>
</dbReference>
<dbReference type="RefSeq" id="WP_322607232.1">
    <property type="nucleotide sequence ID" value="NZ_JARVCO010000002.1"/>
</dbReference>
<organism evidence="2 3">
    <name type="scientific">Pontiella agarivorans</name>
    <dbReference type="NCBI Taxonomy" id="3038953"/>
    <lineage>
        <taxon>Bacteria</taxon>
        <taxon>Pseudomonadati</taxon>
        <taxon>Kiritimatiellota</taxon>
        <taxon>Kiritimatiellia</taxon>
        <taxon>Kiritimatiellales</taxon>
        <taxon>Pontiellaceae</taxon>
        <taxon>Pontiella</taxon>
    </lineage>
</organism>
<dbReference type="EMBL" id="JARVCO010000002">
    <property type="protein sequence ID" value="MDZ8117431.1"/>
    <property type="molecule type" value="Genomic_DNA"/>
</dbReference>
<feature type="chain" id="PRO_5047220096" description="Fibronectin type-III domain-containing protein" evidence="1">
    <location>
        <begin position="21"/>
        <end position="1084"/>
    </location>
</feature>
<keyword evidence="3" id="KW-1185">Reference proteome</keyword>
<feature type="signal peptide" evidence="1">
    <location>
        <begin position="1"/>
        <end position="20"/>
    </location>
</feature>
<dbReference type="Gene3D" id="2.60.40.10">
    <property type="entry name" value="Immunoglobulins"/>
    <property type="match status" value="1"/>
</dbReference>
<dbReference type="Proteomes" id="UP001290861">
    <property type="component" value="Unassembled WGS sequence"/>
</dbReference>
<evidence type="ECO:0000313" key="3">
    <source>
        <dbReference type="Proteomes" id="UP001290861"/>
    </source>
</evidence>
<dbReference type="InterPro" id="IPR013783">
    <property type="entry name" value="Ig-like_fold"/>
</dbReference>
<evidence type="ECO:0000313" key="2">
    <source>
        <dbReference type="EMBL" id="MDZ8117431.1"/>
    </source>
</evidence>
<evidence type="ECO:0008006" key="4">
    <source>
        <dbReference type="Google" id="ProtNLM"/>
    </source>
</evidence>
<evidence type="ECO:0000256" key="1">
    <source>
        <dbReference type="SAM" id="SignalP"/>
    </source>
</evidence>